<reference evidence="7 8" key="1">
    <citation type="submission" date="2016-07" db="EMBL/GenBank/DDBJ databases">
        <title>Pervasive Adenine N6-methylation of Active Genes in Fungi.</title>
        <authorList>
            <consortium name="DOE Joint Genome Institute"/>
            <person name="Mondo S.J."/>
            <person name="Dannebaum R.O."/>
            <person name="Kuo R.C."/>
            <person name="Labutti K."/>
            <person name="Haridas S."/>
            <person name="Kuo A."/>
            <person name="Salamov A."/>
            <person name="Ahrendt S.R."/>
            <person name="Lipzen A."/>
            <person name="Sullivan W."/>
            <person name="Andreopoulos W.B."/>
            <person name="Clum A."/>
            <person name="Lindquist E."/>
            <person name="Daum C."/>
            <person name="Ramamoorthy G.K."/>
            <person name="Gryganskyi A."/>
            <person name="Culley D."/>
            <person name="Magnuson J.K."/>
            <person name="James T.Y."/>
            <person name="O'Malley M.A."/>
            <person name="Stajich J.E."/>
            <person name="Spatafora J.W."/>
            <person name="Visel A."/>
            <person name="Grigoriev I.V."/>
        </authorList>
    </citation>
    <scope>NUCLEOTIDE SEQUENCE [LARGE SCALE GENOMIC DNA]</scope>
    <source>
        <strain evidence="7 8">CBS 931.73</strain>
    </source>
</reference>
<protein>
    <recommendedName>
        <fullName evidence="6">SRA1/Sec31 domain-containing protein</fullName>
    </recommendedName>
</protein>
<evidence type="ECO:0000256" key="2">
    <source>
        <dbReference type="ARBA" id="ARBA00022574"/>
    </source>
</evidence>
<dbReference type="GO" id="GO:0070971">
    <property type="term" value="C:endoplasmic reticulum exit site"/>
    <property type="evidence" value="ECO:0007669"/>
    <property type="project" value="TreeGrafter"/>
</dbReference>
<dbReference type="Gene3D" id="1.20.940.10">
    <property type="entry name" value="Functional domain of the splicing factor Prp18"/>
    <property type="match status" value="1"/>
</dbReference>
<dbReference type="AlphaFoldDB" id="A0A1Y1Y563"/>
<gene>
    <name evidence="7" type="ORF">K493DRAFT_316316</name>
</gene>
<keyword evidence="2" id="KW-0853">WD repeat</keyword>
<dbReference type="InterPro" id="IPR040251">
    <property type="entry name" value="SEC31-like"/>
</dbReference>
<dbReference type="GO" id="GO:0007029">
    <property type="term" value="P:endoplasmic reticulum organization"/>
    <property type="evidence" value="ECO:0007669"/>
    <property type="project" value="TreeGrafter"/>
</dbReference>
<keyword evidence="3" id="KW-0677">Repeat</keyword>
<evidence type="ECO:0000256" key="1">
    <source>
        <dbReference type="ARBA" id="ARBA00022448"/>
    </source>
</evidence>
<dbReference type="GO" id="GO:0090110">
    <property type="term" value="P:COPII-coated vesicle cargo loading"/>
    <property type="evidence" value="ECO:0007669"/>
    <property type="project" value="TreeGrafter"/>
</dbReference>
<feature type="domain" description="SRA1/Sec31" evidence="6">
    <location>
        <begin position="30"/>
        <end position="135"/>
    </location>
</feature>
<dbReference type="EMBL" id="MCFE01000255">
    <property type="protein sequence ID" value="ORX92866.1"/>
    <property type="molecule type" value="Genomic_DNA"/>
</dbReference>
<evidence type="ECO:0000256" key="4">
    <source>
        <dbReference type="ARBA" id="ARBA00023136"/>
    </source>
</evidence>
<keyword evidence="1" id="KW-0813">Transport</keyword>
<evidence type="ECO:0000313" key="8">
    <source>
        <dbReference type="Proteomes" id="UP000193498"/>
    </source>
</evidence>
<accession>A0A1Y1Y563</accession>
<proteinExistence type="predicted"/>
<dbReference type="GO" id="GO:0030127">
    <property type="term" value="C:COPII vesicle coat"/>
    <property type="evidence" value="ECO:0007669"/>
    <property type="project" value="TreeGrafter"/>
</dbReference>
<dbReference type="SUPFAM" id="SSF47938">
    <property type="entry name" value="Functional domain of the splicing factor Prp18"/>
    <property type="match status" value="1"/>
</dbReference>
<sequence length="145" mass="16839">MSTTVYSDFRGEGHAATGHWNDPSDIIFKKNLDIKERELEEQAILKHLNDYLSFCKERNANQKRMLDDTEKRLNLLFDKLKNDSLSTALLVQLELMIKAIEEDEFSKAQSIHVDLMTTEFDSEGKWLVGLKRLLDLYQKTKATSE</sequence>
<dbReference type="OrthoDB" id="542917at2759"/>
<dbReference type="PANTHER" id="PTHR13923">
    <property type="entry name" value="SEC31-RELATED PROTEIN"/>
    <property type="match status" value="1"/>
</dbReference>
<evidence type="ECO:0000313" key="7">
    <source>
        <dbReference type="EMBL" id="ORX92866.1"/>
    </source>
</evidence>
<name>A0A1Y1Y563_9FUNG</name>
<dbReference type="GO" id="GO:0005198">
    <property type="term" value="F:structural molecule activity"/>
    <property type="evidence" value="ECO:0007669"/>
    <property type="project" value="TreeGrafter"/>
</dbReference>
<dbReference type="InterPro" id="IPR009917">
    <property type="entry name" value="SRA1/Sec31"/>
</dbReference>
<keyword evidence="8" id="KW-1185">Reference proteome</keyword>
<evidence type="ECO:0000259" key="6">
    <source>
        <dbReference type="Pfam" id="PF07304"/>
    </source>
</evidence>
<dbReference type="STRING" id="1314790.A0A1Y1Y563"/>
<dbReference type="InParanoid" id="A0A1Y1Y563"/>
<keyword evidence="4" id="KW-0472">Membrane</keyword>
<evidence type="ECO:0000256" key="5">
    <source>
        <dbReference type="ARBA" id="ARBA00029433"/>
    </source>
</evidence>
<evidence type="ECO:0000256" key="3">
    <source>
        <dbReference type="ARBA" id="ARBA00022737"/>
    </source>
</evidence>
<comment type="subcellular location">
    <subcellularLocation>
        <location evidence="5">Endomembrane system</location>
        <topology evidence="5">Peripheral membrane protein</topology>
        <orientation evidence="5">Cytoplasmic side</orientation>
    </subcellularLocation>
</comment>
<dbReference type="Proteomes" id="UP000193498">
    <property type="component" value="Unassembled WGS sequence"/>
</dbReference>
<dbReference type="Pfam" id="PF07304">
    <property type="entry name" value="SRA1"/>
    <property type="match status" value="1"/>
</dbReference>
<comment type="caution">
    <text evidence="7">The sequence shown here is derived from an EMBL/GenBank/DDBJ whole genome shotgun (WGS) entry which is preliminary data.</text>
</comment>
<organism evidence="7 8">
    <name type="scientific">Basidiobolus meristosporus CBS 931.73</name>
    <dbReference type="NCBI Taxonomy" id="1314790"/>
    <lineage>
        <taxon>Eukaryota</taxon>
        <taxon>Fungi</taxon>
        <taxon>Fungi incertae sedis</taxon>
        <taxon>Zoopagomycota</taxon>
        <taxon>Entomophthoromycotina</taxon>
        <taxon>Basidiobolomycetes</taxon>
        <taxon>Basidiobolales</taxon>
        <taxon>Basidiobolaceae</taxon>
        <taxon>Basidiobolus</taxon>
    </lineage>
</organism>
<dbReference type="PANTHER" id="PTHR13923:SF11">
    <property type="entry name" value="SECRETORY 31, ISOFORM D"/>
    <property type="match status" value="1"/>
</dbReference>